<comment type="caution">
    <text evidence="2">The sequence shown here is derived from an EMBL/GenBank/DDBJ whole genome shotgun (WGS) entry which is preliminary data.</text>
</comment>
<sequence length="440" mass="48881">MQIPSYLAPDLPKLQVMKRLFLAPLALLMLTINSKAANIVGDSTGVPLSSNAYVYPEMKQDGYGYVAGPGLRSWKNPEGYSKTFFLVNQAGKLDLALRLQSQGTSKLAITLNEQTKEVEIPVSKGEVLVPVGVFDVDKPGYFDVTIKALSFTGTYLPSIRELVFTGSSAESVQSNQSVYRGAPATHLSYPVSQNVQIEWFYNEISIPANAQPMHAYYMANGFNGGYFGIQINSKTERRVLFSIWSAFDTQDPKQIPAEYAVKLVKKGDGVTINQFGNEGSGGQSYWKFNWQPETIYKLLVHAQPQGDHTIYSGYFFDPASNKWKLIATWDKAKSGGKYLGGLYSFVENFGDNGQDFFKARYGNQWIRTTTGEWIELNKAKFTTTANPDKHQRYDIGAGIENGMFQMFSGGFREVGNQFKGQLIERPAVGTPPNVDLSKLP</sequence>
<dbReference type="AlphaFoldDB" id="A0A327Q4U2"/>
<evidence type="ECO:0000313" key="3">
    <source>
        <dbReference type="Proteomes" id="UP000249547"/>
    </source>
</evidence>
<proteinExistence type="predicted"/>
<evidence type="ECO:0000313" key="2">
    <source>
        <dbReference type="EMBL" id="RAI99458.1"/>
    </source>
</evidence>
<keyword evidence="3" id="KW-1185">Reference proteome</keyword>
<dbReference type="EMBL" id="QLLL01000010">
    <property type="protein sequence ID" value="RAI99458.1"/>
    <property type="molecule type" value="Genomic_DNA"/>
</dbReference>
<reference evidence="2 3" key="1">
    <citation type="submission" date="2018-06" db="EMBL/GenBank/DDBJ databases">
        <title>Genomic Encyclopedia of Archaeal and Bacterial Type Strains, Phase II (KMG-II): from individual species to whole genera.</title>
        <authorList>
            <person name="Goeker M."/>
        </authorList>
    </citation>
    <scope>NUCLEOTIDE SEQUENCE [LARGE SCALE GENOMIC DNA]</scope>
    <source>
        <strain evidence="2 3">DSM 23857</strain>
    </source>
</reference>
<gene>
    <name evidence="2" type="ORF">LX64_04592</name>
</gene>
<feature type="domain" description="DUF5077" evidence="1">
    <location>
        <begin position="46"/>
        <end position="168"/>
    </location>
</feature>
<dbReference type="Proteomes" id="UP000249547">
    <property type="component" value="Unassembled WGS sequence"/>
</dbReference>
<dbReference type="InterPro" id="IPR021862">
    <property type="entry name" value="DUF3472"/>
</dbReference>
<dbReference type="Pfam" id="PF16871">
    <property type="entry name" value="DUF5077"/>
    <property type="match status" value="1"/>
</dbReference>
<protein>
    <submittedName>
        <fullName evidence="2">Uncharacterized protein DUF5077</fullName>
    </submittedName>
</protein>
<name>A0A327Q4U2_9BACT</name>
<dbReference type="Pfam" id="PF11958">
    <property type="entry name" value="DUF3472"/>
    <property type="match status" value="1"/>
</dbReference>
<organism evidence="2 3">
    <name type="scientific">Chitinophaga skermanii</name>
    <dbReference type="NCBI Taxonomy" id="331697"/>
    <lineage>
        <taxon>Bacteria</taxon>
        <taxon>Pseudomonadati</taxon>
        <taxon>Bacteroidota</taxon>
        <taxon>Chitinophagia</taxon>
        <taxon>Chitinophagales</taxon>
        <taxon>Chitinophagaceae</taxon>
        <taxon>Chitinophaga</taxon>
    </lineage>
</organism>
<dbReference type="InterPro" id="IPR031712">
    <property type="entry name" value="DUF5077"/>
</dbReference>
<evidence type="ECO:0000259" key="1">
    <source>
        <dbReference type="Pfam" id="PF16871"/>
    </source>
</evidence>
<accession>A0A327Q4U2</accession>